<dbReference type="PANTHER" id="PTHR11453:SF127">
    <property type="entry name" value="SOLUTE CARRIER FAMILY 4 MEMBER 11"/>
    <property type="match status" value="1"/>
</dbReference>
<feature type="transmembrane region" description="Helical" evidence="5">
    <location>
        <begin position="129"/>
        <end position="152"/>
    </location>
</feature>
<dbReference type="InParanoid" id="A7S6T5"/>
<dbReference type="eggNOG" id="KOG1172">
    <property type="taxonomic scope" value="Eukaryota"/>
</dbReference>
<keyword evidence="4 5" id="KW-0472">Membrane</keyword>
<dbReference type="PANTHER" id="PTHR11453">
    <property type="entry name" value="ANION EXCHANGE PROTEIN"/>
    <property type="match status" value="1"/>
</dbReference>
<sequence>MCYCSREAGTLYLLLSLGTVLLGVTLYNFKKSPFLDANKREALADYALPVAVLFFSFIGTYFFSGESLHTFKSSGAVTLKPSSLSLLSAGAVFGACGLGFCLSLLFFMDQNISSAMVNNPGNRLKKGSAFHLDLLVVAIINGILSAFGLPWIHGALPHSPLHVRALADVEERVDQGHVFDIIVKVRETRLTTLIAHILIGLSLLMLPTPLDYIPTAVLDGLFLFVAVTSLDDNQMFERLLLFVTEQSAYPPNHYIRRVPQRKMHAYTGMQMLQLGILCGFGFSPMPYLKMVFPVLLLLLLPIRHLVVPRVIERKFLDAIDTYL</sequence>
<feature type="transmembrane region" description="Helical" evidence="5">
    <location>
        <begin position="84"/>
        <end position="108"/>
    </location>
</feature>
<evidence type="ECO:0000313" key="7">
    <source>
        <dbReference type="EMBL" id="EDO40610.1"/>
    </source>
</evidence>
<gene>
    <name evidence="7" type="ORF">NEMVEDRAFT_v1g186417</name>
</gene>
<comment type="subcellular location">
    <subcellularLocation>
        <location evidence="1">Membrane</location>
        <topology evidence="1">Multi-pass membrane protein</topology>
    </subcellularLocation>
</comment>
<dbReference type="OMA" id="ADAFNYR"/>
<feature type="transmembrane region" description="Helical" evidence="5">
    <location>
        <begin position="12"/>
        <end position="30"/>
    </location>
</feature>
<name>A7S6T5_NEMVE</name>
<feature type="transmembrane region" description="Helical" evidence="5">
    <location>
        <begin position="263"/>
        <end position="282"/>
    </location>
</feature>
<feature type="domain" description="Bicarbonate transporter-like transmembrane" evidence="6">
    <location>
        <begin position="9"/>
        <end position="321"/>
    </location>
</feature>
<evidence type="ECO:0000256" key="2">
    <source>
        <dbReference type="ARBA" id="ARBA00022692"/>
    </source>
</evidence>
<dbReference type="EMBL" id="DS469589">
    <property type="protein sequence ID" value="EDO40610.1"/>
    <property type="molecule type" value="Genomic_DNA"/>
</dbReference>
<feature type="transmembrane region" description="Helical" evidence="5">
    <location>
        <begin position="42"/>
        <end position="64"/>
    </location>
</feature>
<accession>A7S6T5</accession>
<proteinExistence type="predicted"/>
<keyword evidence="8" id="KW-1185">Reference proteome</keyword>
<dbReference type="GO" id="GO:0005452">
    <property type="term" value="F:solute:inorganic anion antiporter activity"/>
    <property type="evidence" value="ECO:0007669"/>
    <property type="project" value="InterPro"/>
</dbReference>
<dbReference type="GO" id="GO:0006820">
    <property type="term" value="P:monoatomic anion transport"/>
    <property type="evidence" value="ECO:0007669"/>
    <property type="project" value="InterPro"/>
</dbReference>
<keyword evidence="3 5" id="KW-1133">Transmembrane helix</keyword>
<organism evidence="7 8">
    <name type="scientific">Nematostella vectensis</name>
    <name type="common">Starlet sea anemone</name>
    <dbReference type="NCBI Taxonomy" id="45351"/>
    <lineage>
        <taxon>Eukaryota</taxon>
        <taxon>Metazoa</taxon>
        <taxon>Cnidaria</taxon>
        <taxon>Anthozoa</taxon>
        <taxon>Hexacorallia</taxon>
        <taxon>Actiniaria</taxon>
        <taxon>Edwardsiidae</taxon>
        <taxon>Nematostella</taxon>
    </lineage>
</organism>
<dbReference type="GO" id="GO:0022857">
    <property type="term" value="F:transmembrane transporter activity"/>
    <property type="evidence" value="ECO:0000318"/>
    <property type="project" value="GO_Central"/>
</dbReference>
<dbReference type="PhylomeDB" id="A7S6T5"/>
<feature type="transmembrane region" description="Helical" evidence="5">
    <location>
        <begin position="288"/>
        <end position="306"/>
    </location>
</feature>
<evidence type="ECO:0000256" key="4">
    <source>
        <dbReference type="ARBA" id="ARBA00023136"/>
    </source>
</evidence>
<dbReference type="InterPro" id="IPR011531">
    <property type="entry name" value="HCO3_transpt-like_TM_dom"/>
</dbReference>
<keyword evidence="2 5" id="KW-0812">Transmembrane</keyword>
<evidence type="ECO:0000259" key="6">
    <source>
        <dbReference type="Pfam" id="PF00955"/>
    </source>
</evidence>
<evidence type="ECO:0000256" key="5">
    <source>
        <dbReference type="SAM" id="Phobius"/>
    </source>
</evidence>
<dbReference type="STRING" id="45351.A7S6T5"/>
<dbReference type="Pfam" id="PF00955">
    <property type="entry name" value="HCO3_cotransp"/>
    <property type="match status" value="1"/>
</dbReference>
<dbReference type="HOGENOM" id="CLU_002289_4_0_1"/>
<dbReference type="InterPro" id="IPR003020">
    <property type="entry name" value="HCO3_transpt_euk"/>
</dbReference>
<reference evidence="7 8" key="1">
    <citation type="journal article" date="2007" name="Science">
        <title>Sea anemone genome reveals ancestral eumetazoan gene repertoire and genomic organization.</title>
        <authorList>
            <person name="Putnam N.H."/>
            <person name="Srivastava M."/>
            <person name="Hellsten U."/>
            <person name="Dirks B."/>
            <person name="Chapman J."/>
            <person name="Salamov A."/>
            <person name="Terry A."/>
            <person name="Shapiro H."/>
            <person name="Lindquist E."/>
            <person name="Kapitonov V.V."/>
            <person name="Jurka J."/>
            <person name="Genikhovich G."/>
            <person name="Grigoriev I.V."/>
            <person name="Lucas S.M."/>
            <person name="Steele R.E."/>
            <person name="Finnerty J.R."/>
            <person name="Technau U."/>
            <person name="Martindale M.Q."/>
            <person name="Rokhsar D.S."/>
        </authorList>
    </citation>
    <scope>NUCLEOTIDE SEQUENCE [LARGE SCALE GENOMIC DNA]</scope>
    <source>
        <strain evidence="8">CH2 X CH6</strain>
    </source>
</reference>
<dbReference type="GO" id="GO:0016323">
    <property type="term" value="C:basolateral plasma membrane"/>
    <property type="evidence" value="ECO:0000318"/>
    <property type="project" value="GO_Central"/>
</dbReference>
<dbReference type="GO" id="GO:0055085">
    <property type="term" value="P:transmembrane transport"/>
    <property type="evidence" value="ECO:0000318"/>
    <property type="project" value="GO_Central"/>
</dbReference>
<evidence type="ECO:0000256" key="1">
    <source>
        <dbReference type="ARBA" id="ARBA00004141"/>
    </source>
</evidence>
<dbReference type="AlphaFoldDB" id="A7S6T5"/>
<dbReference type="Proteomes" id="UP000001593">
    <property type="component" value="Unassembled WGS sequence"/>
</dbReference>
<dbReference type="PRINTS" id="PR01231">
    <property type="entry name" value="HCO3TRNSPORT"/>
</dbReference>
<evidence type="ECO:0000256" key="3">
    <source>
        <dbReference type="ARBA" id="ARBA00022989"/>
    </source>
</evidence>
<protein>
    <recommendedName>
        <fullName evidence="6">Bicarbonate transporter-like transmembrane domain-containing protein</fullName>
    </recommendedName>
</protein>
<dbReference type="GO" id="GO:0005886">
    <property type="term" value="C:plasma membrane"/>
    <property type="evidence" value="ECO:0000318"/>
    <property type="project" value="GO_Central"/>
</dbReference>
<dbReference type="GO" id="GO:0050801">
    <property type="term" value="P:monoatomic ion homeostasis"/>
    <property type="evidence" value="ECO:0000318"/>
    <property type="project" value="GO_Central"/>
</dbReference>
<feature type="transmembrane region" description="Helical" evidence="5">
    <location>
        <begin position="212"/>
        <end position="230"/>
    </location>
</feature>
<evidence type="ECO:0000313" key="8">
    <source>
        <dbReference type="Proteomes" id="UP000001593"/>
    </source>
</evidence>